<protein>
    <submittedName>
        <fullName evidence="1">11051_t:CDS:1</fullName>
    </submittedName>
</protein>
<dbReference type="InterPro" id="IPR029063">
    <property type="entry name" value="SAM-dependent_MTases_sf"/>
</dbReference>
<evidence type="ECO:0000313" key="1">
    <source>
        <dbReference type="EMBL" id="CAG8492065.1"/>
    </source>
</evidence>
<comment type="caution">
    <text evidence="1">The sequence shown here is derived from an EMBL/GenBank/DDBJ whole genome shotgun (WGS) entry which is preliminary data.</text>
</comment>
<dbReference type="Proteomes" id="UP000789405">
    <property type="component" value="Unassembled WGS sequence"/>
</dbReference>
<reference evidence="1" key="1">
    <citation type="submission" date="2021-06" db="EMBL/GenBank/DDBJ databases">
        <authorList>
            <person name="Kallberg Y."/>
            <person name="Tangrot J."/>
            <person name="Rosling A."/>
        </authorList>
    </citation>
    <scope>NUCLEOTIDE SEQUENCE</scope>
    <source>
        <strain evidence="1">MA453B</strain>
    </source>
</reference>
<keyword evidence="2" id="KW-1185">Reference proteome</keyword>
<dbReference type="PANTHER" id="PTHR43591">
    <property type="entry name" value="METHYLTRANSFERASE"/>
    <property type="match status" value="1"/>
</dbReference>
<evidence type="ECO:0000313" key="2">
    <source>
        <dbReference type="Proteomes" id="UP000789405"/>
    </source>
</evidence>
<dbReference type="PANTHER" id="PTHR43591:SF24">
    <property type="entry name" value="2-METHOXY-6-POLYPRENYL-1,4-BENZOQUINOL METHYLASE, MITOCHONDRIAL"/>
    <property type="match status" value="1"/>
</dbReference>
<dbReference type="EMBL" id="CAJVPY010000789">
    <property type="protein sequence ID" value="CAG8492065.1"/>
    <property type="molecule type" value="Genomic_DNA"/>
</dbReference>
<dbReference type="Pfam" id="PF13489">
    <property type="entry name" value="Methyltransf_23"/>
    <property type="match status" value="1"/>
</dbReference>
<gene>
    <name evidence="1" type="ORF">DERYTH_LOCUS2464</name>
</gene>
<dbReference type="AlphaFoldDB" id="A0A9N8WQ35"/>
<proteinExistence type="predicted"/>
<sequence>MGIASSKSPRPRKDRSFSVPDIKKDQIIQNCMTKRKYSASYILPLDDDEVDRMILQHYIFRNVWKNDFSSPVESSLESGAKMLDIGCGPGVLVLELASKYPKSHFTGCDIVANYPLQIKPENSTFVKANMRFMMFALTTKDWPLAIKEMIRVTKPGGWIEIMERDIFWYNEGEAVKTWRQRVVEGLKAEKGIDLLISPQIPIYLAANKSLTNISRDERIEPLGSWGGVLGKAYGQLVTWGAKNLSEAVSNIQFQEGDYSILVDIAMKDLDSNKAFDKSHRFWAMKKTLG</sequence>
<organism evidence="1 2">
    <name type="scientific">Dentiscutata erythropus</name>
    <dbReference type="NCBI Taxonomy" id="1348616"/>
    <lineage>
        <taxon>Eukaryota</taxon>
        <taxon>Fungi</taxon>
        <taxon>Fungi incertae sedis</taxon>
        <taxon>Mucoromycota</taxon>
        <taxon>Glomeromycotina</taxon>
        <taxon>Glomeromycetes</taxon>
        <taxon>Diversisporales</taxon>
        <taxon>Gigasporaceae</taxon>
        <taxon>Dentiscutata</taxon>
    </lineage>
</organism>
<dbReference type="OrthoDB" id="2013972at2759"/>
<dbReference type="GO" id="GO:0008168">
    <property type="term" value="F:methyltransferase activity"/>
    <property type="evidence" value="ECO:0007669"/>
    <property type="project" value="TreeGrafter"/>
</dbReference>
<name>A0A9N8WQ35_9GLOM</name>
<dbReference type="Gene3D" id="3.40.50.150">
    <property type="entry name" value="Vaccinia Virus protein VP39"/>
    <property type="match status" value="1"/>
</dbReference>
<dbReference type="CDD" id="cd02440">
    <property type="entry name" value="AdoMet_MTases"/>
    <property type="match status" value="1"/>
</dbReference>
<accession>A0A9N8WQ35</accession>
<dbReference type="SUPFAM" id="SSF53335">
    <property type="entry name" value="S-adenosyl-L-methionine-dependent methyltransferases"/>
    <property type="match status" value="1"/>
</dbReference>